<dbReference type="InterPro" id="IPR043149">
    <property type="entry name" value="TagF_N"/>
</dbReference>
<evidence type="ECO:0000256" key="2">
    <source>
        <dbReference type="ARBA" id="ARBA00010488"/>
    </source>
</evidence>
<proteinExistence type="inferred from homology"/>
<keyword evidence="6" id="KW-0472">Membrane</keyword>
<evidence type="ECO:0000256" key="4">
    <source>
        <dbReference type="ARBA" id="ARBA00022679"/>
    </source>
</evidence>
<evidence type="ECO:0000256" key="3">
    <source>
        <dbReference type="ARBA" id="ARBA00022475"/>
    </source>
</evidence>
<reference evidence="7 8" key="1">
    <citation type="submission" date="2018-08" db="EMBL/GenBank/DDBJ databases">
        <title>A genome reference for cultivated species of the human gut microbiota.</title>
        <authorList>
            <person name="Zou Y."/>
            <person name="Xue W."/>
            <person name="Luo G."/>
        </authorList>
    </citation>
    <scope>NUCLEOTIDE SEQUENCE [LARGE SCALE GENOMIC DNA]</scope>
    <source>
        <strain evidence="7 8">AF14-32</strain>
    </source>
</reference>
<dbReference type="Pfam" id="PF04464">
    <property type="entry name" value="Glyphos_transf"/>
    <property type="match status" value="1"/>
</dbReference>
<dbReference type="RefSeq" id="WP_118487153.1">
    <property type="nucleotide sequence ID" value="NZ_QRZF01000014.1"/>
</dbReference>
<organism evidence="7 8">
    <name type="scientific">Bacteroides intestinalis</name>
    <dbReference type="NCBI Taxonomy" id="329854"/>
    <lineage>
        <taxon>Bacteria</taxon>
        <taxon>Pseudomonadati</taxon>
        <taxon>Bacteroidota</taxon>
        <taxon>Bacteroidia</taxon>
        <taxon>Bacteroidales</taxon>
        <taxon>Bacteroidaceae</taxon>
        <taxon>Bacteroides</taxon>
    </lineage>
</organism>
<keyword evidence="3" id="KW-1003">Cell membrane</keyword>
<dbReference type="Gene3D" id="3.40.50.11820">
    <property type="match status" value="1"/>
</dbReference>
<keyword evidence="4" id="KW-0808">Transferase</keyword>
<evidence type="ECO:0000256" key="6">
    <source>
        <dbReference type="ARBA" id="ARBA00023136"/>
    </source>
</evidence>
<evidence type="ECO:0000256" key="5">
    <source>
        <dbReference type="ARBA" id="ARBA00022944"/>
    </source>
</evidence>
<dbReference type="AlphaFoldDB" id="A0A412XZU5"/>
<dbReference type="InterPro" id="IPR007554">
    <property type="entry name" value="Glycerophosphate_synth"/>
</dbReference>
<dbReference type="InterPro" id="IPR043148">
    <property type="entry name" value="TagF_C"/>
</dbReference>
<accession>A0A412XZU5</accession>
<dbReference type="PANTHER" id="PTHR37316:SF3">
    <property type="entry name" value="TEICHOIC ACID GLYCEROL-PHOSPHATE TRANSFERASE"/>
    <property type="match status" value="1"/>
</dbReference>
<dbReference type="Gene3D" id="3.40.50.12580">
    <property type="match status" value="1"/>
</dbReference>
<evidence type="ECO:0000256" key="1">
    <source>
        <dbReference type="ARBA" id="ARBA00004202"/>
    </source>
</evidence>
<dbReference type="PANTHER" id="PTHR37316">
    <property type="entry name" value="TEICHOIC ACID GLYCEROL-PHOSPHATE PRIMASE"/>
    <property type="match status" value="1"/>
</dbReference>
<dbReference type="Proteomes" id="UP000283850">
    <property type="component" value="Unassembled WGS sequence"/>
</dbReference>
<sequence>MKVLYIIVSYLYSLFLPSKKIVYFCSFFGQFSDNPKYIYKKLVEFYPDINIAWCINKANSGNFPNSVKKVVFQSFLHYYYIYNASVVVDNNMGLRQYPGTNGLIHKMLFGRLSRKSEKQLNISTWHGTPYKCIGMDSLDFPKKCRFYHNADYVVAGCNLTYEKFKKAFGGELPIVKYGTPRNDIFFERIDVVQIKEKLKLPVDKKLMLFAPTFRKEMSQNGACQLDAIQPRKLLNELNNKYGGEWGIVCRFHSHVLTEINLTGLYNDSIFNGNIGDDMQEYLLCADALITDFSSSFFDYALTKKPCFLFASDMEHYTSNERGVYITKDELPYTIAYTSEDLLNNIMGHNGEIYIQKINSFLEKIGNFEDGKASSRVVKDIACFYLSKQKRQSYE</sequence>
<evidence type="ECO:0000313" key="7">
    <source>
        <dbReference type="EMBL" id="RGV50581.1"/>
    </source>
</evidence>
<keyword evidence="5" id="KW-0777">Teichoic acid biosynthesis</keyword>
<dbReference type="InterPro" id="IPR051612">
    <property type="entry name" value="Teichoic_Acid_Biosynth"/>
</dbReference>
<gene>
    <name evidence="7" type="ORF">DWW10_17565</name>
</gene>
<protein>
    <recommendedName>
        <fullName evidence="9">CDP-glycerol:poly(Glycerophosphate) glycerophosphotransferase</fullName>
    </recommendedName>
</protein>
<comment type="subcellular location">
    <subcellularLocation>
        <location evidence="1">Cell membrane</location>
        <topology evidence="1">Peripheral membrane protein</topology>
    </subcellularLocation>
</comment>
<comment type="similarity">
    <text evidence="2">Belongs to the CDP-glycerol glycerophosphotransferase family.</text>
</comment>
<dbReference type="GO" id="GO:0005886">
    <property type="term" value="C:plasma membrane"/>
    <property type="evidence" value="ECO:0007669"/>
    <property type="project" value="UniProtKB-SubCell"/>
</dbReference>
<dbReference type="SUPFAM" id="SSF53756">
    <property type="entry name" value="UDP-Glycosyltransferase/glycogen phosphorylase"/>
    <property type="match status" value="1"/>
</dbReference>
<evidence type="ECO:0008006" key="9">
    <source>
        <dbReference type="Google" id="ProtNLM"/>
    </source>
</evidence>
<dbReference type="EMBL" id="QRZF01000014">
    <property type="protein sequence ID" value="RGV50581.1"/>
    <property type="molecule type" value="Genomic_DNA"/>
</dbReference>
<name>A0A412XZU5_9BACE</name>
<dbReference type="GO" id="GO:0019350">
    <property type="term" value="P:teichoic acid biosynthetic process"/>
    <property type="evidence" value="ECO:0007669"/>
    <property type="project" value="UniProtKB-KW"/>
</dbReference>
<dbReference type="GO" id="GO:0047355">
    <property type="term" value="F:CDP-glycerol glycerophosphotransferase activity"/>
    <property type="evidence" value="ECO:0007669"/>
    <property type="project" value="InterPro"/>
</dbReference>
<evidence type="ECO:0000313" key="8">
    <source>
        <dbReference type="Proteomes" id="UP000283850"/>
    </source>
</evidence>
<comment type="caution">
    <text evidence="7">The sequence shown here is derived from an EMBL/GenBank/DDBJ whole genome shotgun (WGS) entry which is preliminary data.</text>
</comment>